<dbReference type="Proteomes" id="UP001430848">
    <property type="component" value="Unassembled WGS sequence"/>
</dbReference>
<evidence type="ECO:0000256" key="5">
    <source>
        <dbReference type="ARBA" id="ARBA00022989"/>
    </source>
</evidence>
<keyword evidence="3" id="KW-0813">Transport</keyword>
<evidence type="ECO:0000256" key="2">
    <source>
        <dbReference type="ARBA" id="ARBA00008974"/>
    </source>
</evidence>
<feature type="transmembrane region" description="Helical" evidence="7">
    <location>
        <begin position="42"/>
        <end position="62"/>
    </location>
</feature>
<organism evidence="8 9">
    <name type="scientific">Diaporthe eres</name>
    <name type="common">Phomopsis oblonga</name>
    <dbReference type="NCBI Taxonomy" id="83184"/>
    <lineage>
        <taxon>Eukaryota</taxon>
        <taxon>Fungi</taxon>
        <taxon>Dikarya</taxon>
        <taxon>Ascomycota</taxon>
        <taxon>Pezizomycotina</taxon>
        <taxon>Sordariomycetes</taxon>
        <taxon>Sordariomycetidae</taxon>
        <taxon>Diaporthales</taxon>
        <taxon>Diaporthaceae</taxon>
        <taxon>Diaporthe</taxon>
        <taxon>Diaporthe eres species complex</taxon>
    </lineage>
</organism>
<evidence type="ECO:0000313" key="9">
    <source>
        <dbReference type="Proteomes" id="UP001430848"/>
    </source>
</evidence>
<evidence type="ECO:0000256" key="4">
    <source>
        <dbReference type="ARBA" id="ARBA00022692"/>
    </source>
</evidence>
<comment type="similarity">
    <text evidence="2">Belongs to the purine-cytosine permease (2.A.39) family.</text>
</comment>
<sequence length="372" mass="40368">MVLSRFFFGYYGVKLSWSSVNVIVGAQLLAAINPGPHALPGWAGILIISLSTLFITTFGYRIVHAYERWSWIPVLVIFCIVAGEFGASGKFDALLPLKAGKSEAGLVLSFAASVFGFATGWTALAADYAVYQPETRSARPIFWWSFAGLFFSLVFTELLGAAVMTASALDDGFADAYETNHVGGVLAMVLVPPLGAFGRFCLAVLALSIVANNCPNIYSVSLSLQVLARQTQRIPRFVWPAVATAIYVAISVPGYSRFEEVLENFMLLIGYWLAIYEGISLTEHFVFRRTSGYCVEDYATPGRLPPGYSALCAFLVGAAGAVLGMAQSWYVGPIGRLCGDEFGGDVGFELAFGFSAVAYLVLRSVERNWFKR</sequence>
<proteinExistence type="inferred from homology"/>
<keyword evidence="4 7" id="KW-0812">Transmembrane</keyword>
<dbReference type="Pfam" id="PF02133">
    <property type="entry name" value="Transp_cyt_pur"/>
    <property type="match status" value="1"/>
</dbReference>
<feature type="transmembrane region" description="Helical" evidence="7">
    <location>
        <begin position="107"/>
        <end position="130"/>
    </location>
</feature>
<dbReference type="InterPro" id="IPR026030">
    <property type="entry name" value="Pur-cyt_permease_Fcy2/21/22"/>
</dbReference>
<evidence type="ECO:0000313" key="8">
    <source>
        <dbReference type="EMBL" id="KAK7738083.1"/>
    </source>
</evidence>
<feature type="transmembrane region" description="Helical" evidence="7">
    <location>
        <begin position="7"/>
        <end position="30"/>
    </location>
</feature>
<name>A0ABR1PJA9_DIAER</name>
<feature type="transmembrane region" description="Helical" evidence="7">
    <location>
        <begin position="268"/>
        <end position="287"/>
    </location>
</feature>
<evidence type="ECO:0000256" key="1">
    <source>
        <dbReference type="ARBA" id="ARBA00004141"/>
    </source>
</evidence>
<dbReference type="PANTHER" id="PTHR31806">
    <property type="entry name" value="PURINE-CYTOSINE PERMEASE FCY2-RELATED"/>
    <property type="match status" value="1"/>
</dbReference>
<keyword evidence="6 7" id="KW-0472">Membrane</keyword>
<dbReference type="PANTHER" id="PTHR31806:SF1">
    <property type="entry name" value="PURINE-CYTOSINE PERMEASE FCY2-RELATED"/>
    <property type="match status" value="1"/>
</dbReference>
<feature type="transmembrane region" description="Helical" evidence="7">
    <location>
        <begin position="342"/>
        <end position="362"/>
    </location>
</feature>
<accession>A0ABR1PJA9</accession>
<dbReference type="Gene3D" id="1.10.4160.10">
    <property type="entry name" value="Hydantoin permease"/>
    <property type="match status" value="1"/>
</dbReference>
<keyword evidence="9" id="KW-1185">Reference proteome</keyword>
<feature type="transmembrane region" description="Helical" evidence="7">
    <location>
        <begin position="185"/>
        <end position="211"/>
    </location>
</feature>
<dbReference type="InterPro" id="IPR001248">
    <property type="entry name" value="Pur-cyt_permease"/>
</dbReference>
<feature type="transmembrane region" description="Helical" evidence="7">
    <location>
        <begin position="308"/>
        <end position="330"/>
    </location>
</feature>
<gene>
    <name evidence="8" type="primary">FCY21</name>
    <name evidence="8" type="ORF">SLS63_002416</name>
</gene>
<dbReference type="EMBL" id="JAKNSF020000006">
    <property type="protein sequence ID" value="KAK7738083.1"/>
    <property type="molecule type" value="Genomic_DNA"/>
</dbReference>
<comment type="subcellular location">
    <subcellularLocation>
        <location evidence="1">Membrane</location>
        <topology evidence="1">Multi-pass membrane protein</topology>
    </subcellularLocation>
</comment>
<comment type="caution">
    <text evidence="8">The sequence shown here is derived from an EMBL/GenBank/DDBJ whole genome shotgun (WGS) entry which is preliminary data.</text>
</comment>
<protein>
    <submittedName>
        <fullName evidence="8">Purine-cytosine permease fcy21</fullName>
    </submittedName>
</protein>
<feature type="transmembrane region" description="Helical" evidence="7">
    <location>
        <begin position="69"/>
        <end position="87"/>
    </location>
</feature>
<reference evidence="8 9" key="1">
    <citation type="submission" date="2024-02" db="EMBL/GenBank/DDBJ databases">
        <title>De novo assembly and annotation of 12 fungi associated with fruit tree decline syndrome in Ontario, Canada.</title>
        <authorList>
            <person name="Sulman M."/>
            <person name="Ellouze W."/>
            <person name="Ilyukhin E."/>
        </authorList>
    </citation>
    <scope>NUCLEOTIDE SEQUENCE [LARGE SCALE GENOMIC DNA]</scope>
    <source>
        <strain evidence="8 9">M169</strain>
    </source>
</reference>
<evidence type="ECO:0000256" key="3">
    <source>
        <dbReference type="ARBA" id="ARBA00022448"/>
    </source>
</evidence>
<evidence type="ECO:0000256" key="7">
    <source>
        <dbReference type="SAM" id="Phobius"/>
    </source>
</evidence>
<feature type="transmembrane region" description="Helical" evidence="7">
    <location>
        <begin position="142"/>
        <end position="165"/>
    </location>
</feature>
<evidence type="ECO:0000256" key="6">
    <source>
        <dbReference type="ARBA" id="ARBA00023136"/>
    </source>
</evidence>
<keyword evidence="5 7" id="KW-1133">Transmembrane helix</keyword>
<feature type="transmembrane region" description="Helical" evidence="7">
    <location>
        <begin position="237"/>
        <end position="256"/>
    </location>
</feature>